<evidence type="ECO:0000313" key="4">
    <source>
        <dbReference type="EMBL" id="ONG38692.1"/>
    </source>
</evidence>
<feature type="domain" description="DUF1285" evidence="2">
    <location>
        <begin position="48"/>
        <end position="115"/>
    </location>
</feature>
<feature type="compositionally biased region" description="Polar residues" evidence="1">
    <location>
        <begin position="7"/>
        <end position="22"/>
    </location>
</feature>
<sequence>MNEANLPKNQSESQSLTPQSEAVSPGASLSKIAALLQDYDGHSKRAIPPLERWNPQVCGSMNLTVKANGEWWHEGSKINRERLVRLFSTVLWCEDDGQYYLKTPVEKLLIEVEDAPLLVTRIETVCTDGKQYLTCITQTDDVIVIDAQHPVFLRSYAGEIRPYINVRWNLDALIHRNAFYHLLNEGEFLEQDGQTVVKFSSGDFEFCLNSEALAE</sequence>
<feature type="domain" description="DUF1285" evidence="3">
    <location>
        <begin position="116"/>
        <end position="207"/>
    </location>
</feature>
<evidence type="ECO:0000259" key="2">
    <source>
        <dbReference type="Pfam" id="PF06938"/>
    </source>
</evidence>
<feature type="region of interest" description="Disordered" evidence="1">
    <location>
        <begin position="1"/>
        <end position="24"/>
    </location>
</feature>
<dbReference type="EMBL" id="MLCN01000029">
    <property type="protein sequence ID" value="ONG38692.1"/>
    <property type="molecule type" value="Genomic_DNA"/>
</dbReference>
<dbReference type="InterPro" id="IPR010707">
    <property type="entry name" value="DUF1285"/>
</dbReference>
<dbReference type="RefSeq" id="WP_076878655.1">
    <property type="nucleotide sequence ID" value="NZ_MLCN01000029.1"/>
</dbReference>
<gene>
    <name evidence="4" type="ORF">BKE30_10990</name>
</gene>
<evidence type="ECO:0000259" key="3">
    <source>
        <dbReference type="Pfam" id="PF21028"/>
    </source>
</evidence>
<dbReference type="Gene3D" id="3.10.540.10">
    <property type="entry name" value="duf1285 like domain"/>
    <property type="match status" value="1"/>
</dbReference>
<dbReference type="Pfam" id="PF06938">
    <property type="entry name" value="DUF1285_N"/>
    <property type="match status" value="1"/>
</dbReference>
<dbReference type="Gene3D" id="2.30.270.10">
    <property type="entry name" value="duf1285 protein"/>
    <property type="match status" value="1"/>
</dbReference>
<evidence type="ECO:0008006" key="6">
    <source>
        <dbReference type="Google" id="ProtNLM"/>
    </source>
</evidence>
<dbReference type="Proteomes" id="UP000192132">
    <property type="component" value="Unassembled WGS sequence"/>
</dbReference>
<dbReference type="InterPro" id="IPR048342">
    <property type="entry name" value="DUF1285_C"/>
</dbReference>
<dbReference type="PIRSF" id="PIRSF029557">
    <property type="entry name" value="UCP029557"/>
    <property type="match status" value="1"/>
</dbReference>
<organism evidence="4 5">
    <name type="scientific">Alkanindiges hydrocarboniclasticus</name>
    <dbReference type="NCBI Taxonomy" id="1907941"/>
    <lineage>
        <taxon>Bacteria</taxon>
        <taxon>Pseudomonadati</taxon>
        <taxon>Pseudomonadota</taxon>
        <taxon>Gammaproteobacteria</taxon>
        <taxon>Moraxellales</taxon>
        <taxon>Moraxellaceae</taxon>
        <taxon>Alkanindiges</taxon>
    </lineage>
</organism>
<accession>A0A1S8CS19</accession>
<comment type="caution">
    <text evidence="4">The sequence shown here is derived from an EMBL/GenBank/DDBJ whole genome shotgun (WGS) entry which is preliminary data.</text>
</comment>
<dbReference type="InterPro" id="IPR023361">
    <property type="entry name" value="DUF1285_beta_roll_sf"/>
</dbReference>
<protein>
    <recommendedName>
        <fullName evidence="6">DUF1285 domain-containing protein</fullName>
    </recommendedName>
</protein>
<evidence type="ECO:0000313" key="5">
    <source>
        <dbReference type="Proteomes" id="UP000192132"/>
    </source>
</evidence>
<keyword evidence="5" id="KW-1185">Reference proteome</keyword>
<dbReference type="OrthoDB" id="3078366at2"/>
<dbReference type="InterPro" id="IPR048341">
    <property type="entry name" value="DUF1285_N"/>
</dbReference>
<reference evidence="4 5" key="1">
    <citation type="submission" date="2016-10" db="EMBL/GenBank/DDBJ databases">
        <title>Draft Genome sequence of Alkanindiges sp. strain H1.</title>
        <authorList>
            <person name="Subhash Y."/>
            <person name="Lee S."/>
        </authorList>
    </citation>
    <scope>NUCLEOTIDE SEQUENCE [LARGE SCALE GENOMIC DNA]</scope>
    <source>
        <strain evidence="4 5">H1</strain>
    </source>
</reference>
<evidence type="ECO:0000256" key="1">
    <source>
        <dbReference type="SAM" id="MobiDB-lite"/>
    </source>
</evidence>
<proteinExistence type="predicted"/>
<name>A0A1S8CS19_9GAMM</name>
<dbReference type="STRING" id="1907941.BKE30_10990"/>
<dbReference type="AlphaFoldDB" id="A0A1S8CS19"/>
<dbReference type="Pfam" id="PF21028">
    <property type="entry name" value="DUF1285_C"/>
    <property type="match status" value="1"/>
</dbReference>